<proteinExistence type="predicted"/>
<sequence>MLTFEEEAILERMNQTKPVKFYDLKSGAHHAAGQKMSKGTPLDKDPKKVLEISKKALLRLETRPKLEGLMSRCRCPSISIPPQIKFPTLEGRKTSSCPRRPLFVPGWNITITDGGIADGPMAKSYVNYGCLPKEMVVINSLNIEDFRYAS</sequence>
<accession>A0A9Q0JZ82</accession>
<dbReference type="AlphaFoldDB" id="A0A9Q0JZ82"/>
<gene>
    <name evidence="1" type="ORF">NE237_012843</name>
</gene>
<dbReference type="Proteomes" id="UP001141806">
    <property type="component" value="Unassembled WGS sequence"/>
</dbReference>
<comment type="caution">
    <text evidence="1">The sequence shown here is derived from an EMBL/GenBank/DDBJ whole genome shotgun (WGS) entry which is preliminary data.</text>
</comment>
<dbReference type="EMBL" id="JAMYWD010000011">
    <property type="protein sequence ID" value="KAJ4956060.1"/>
    <property type="molecule type" value="Genomic_DNA"/>
</dbReference>
<reference evidence="1" key="1">
    <citation type="journal article" date="2023" name="Plant J.">
        <title>The genome of the king protea, Protea cynaroides.</title>
        <authorList>
            <person name="Chang J."/>
            <person name="Duong T.A."/>
            <person name="Schoeman C."/>
            <person name="Ma X."/>
            <person name="Roodt D."/>
            <person name="Barker N."/>
            <person name="Li Z."/>
            <person name="Van de Peer Y."/>
            <person name="Mizrachi E."/>
        </authorList>
    </citation>
    <scope>NUCLEOTIDE SEQUENCE</scope>
    <source>
        <tissue evidence="1">Young leaves</tissue>
    </source>
</reference>
<protein>
    <submittedName>
        <fullName evidence="1">Uncharacterized protein</fullName>
    </submittedName>
</protein>
<evidence type="ECO:0000313" key="1">
    <source>
        <dbReference type="EMBL" id="KAJ4956060.1"/>
    </source>
</evidence>
<organism evidence="1 2">
    <name type="scientific">Protea cynaroides</name>
    <dbReference type="NCBI Taxonomy" id="273540"/>
    <lineage>
        <taxon>Eukaryota</taxon>
        <taxon>Viridiplantae</taxon>
        <taxon>Streptophyta</taxon>
        <taxon>Embryophyta</taxon>
        <taxon>Tracheophyta</taxon>
        <taxon>Spermatophyta</taxon>
        <taxon>Magnoliopsida</taxon>
        <taxon>Proteales</taxon>
        <taxon>Proteaceae</taxon>
        <taxon>Protea</taxon>
    </lineage>
</organism>
<name>A0A9Q0JZ82_9MAGN</name>
<keyword evidence="2" id="KW-1185">Reference proteome</keyword>
<evidence type="ECO:0000313" key="2">
    <source>
        <dbReference type="Proteomes" id="UP001141806"/>
    </source>
</evidence>